<dbReference type="AlphaFoldDB" id="H1KIE9"/>
<name>H1KIE9_METEX</name>
<sequence length="308" mass="33111">MPQEPRGPPRNIPRLLRRRNEGLRGVGCPRCRLGSPLKETACRSCANRSFGRGSGDISVMFGEGSPFHTAHGFDIDGIDGRTAPSAAGLAPADGRQGGAWPPQDNPDGCGSWSRGLHRFRGRTPRRQGWELHRGLPHWPLSAINRRGSRAPARGGEHATLSRPYAVRICHGRGAISLGPCSERGGRTRRRARQPFGPSRRRAGRDGSLPNEGRGTDAGGMGHAPANSRRATRQLDRGPATQPRVPGVATGKIGVVEMRSALSLPAQQTRSEERPRQRAQGNGTAVPDGHERHRVVHAMDGIAHCAHAS</sequence>
<organism evidence="2 3">
    <name type="scientific">Methylorubrum extorquens DSM 13060</name>
    <dbReference type="NCBI Taxonomy" id="882800"/>
    <lineage>
        <taxon>Bacteria</taxon>
        <taxon>Pseudomonadati</taxon>
        <taxon>Pseudomonadota</taxon>
        <taxon>Alphaproteobacteria</taxon>
        <taxon>Hyphomicrobiales</taxon>
        <taxon>Methylobacteriaceae</taxon>
        <taxon>Methylorubrum</taxon>
    </lineage>
</organism>
<evidence type="ECO:0000256" key="1">
    <source>
        <dbReference type="SAM" id="MobiDB-lite"/>
    </source>
</evidence>
<reference evidence="2 3" key="1">
    <citation type="submission" date="2011-09" db="EMBL/GenBank/DDBJ databases">
        <title>The draft genome of Methylobacterium extorquens DSM 13060.</title>
        <authorList>
            <consortium name="US DOE Joint Genome Institute (JGI-PGF)"/>
            <person name="Lucas S."/>
            <person name="Han J."/>
            <person name="Lapidus A."/>
            <person name="Cheng J.-F."/>
            <person name="Goodwin L."/>
            <person name="Pitluck S."/>
            <person name="Peters L."/>
            <person name="Land M.L."/>
            <person name="Hauser L."/>
            <person name="Koskimaki J."/>
            <person name="Halonen O."/>
            <person name="Pirttila A."/>
            <person name="Frank C."/>
            <person name="Woyke T.J."/>
        </authorList>
    </citation>
    <scope>NUCLEOTIDE SEQUENCE [LARGE SCALE GENOMIC DNA]</scope>
    <source>
        <strain evidence="2 3">DSM 13060</strain>
    </source>
</reference>
<gene>
    <name evidence="2" type="ORF">MetexDRAFT_2411</name>
</gene>
<proteinExistence type="predicted"/>
<evidence type="ECO:0000313" key="2">
    <source>
        <dbReference type="EMBL" id="EHP92722.1"/>
    </source>
</evidence>
<protein>
    <submittedName>
        <fullName evidence="2">Uncharacterized protein</fullName>
    </submittedName>
</protein>
<comment type="caution">
    <text evidence="2">The sequence shown here is derived from an EMBL/GenBank/DDBJ whole genome shotgun (WGS) entry which is preliminary data.</text>
</comment>
<dbReference type="EMBL" id="AGJK01000052">
    <property type="protein sequence ID" value="EHP92722.1"/>
    <property type="molecule type" value="Genomic_DNA"/>
</dbReference>
<evidence type="ECO:0000313" key="3">
    <source>
        <dbReference type="Proteomes" id="UP000004382"/>
    </source>
</evidence>
<feature type="region of interest" description="Disordered" evidence="1">
    <location>
        <begin position="175"/>
        <end position="290"/>
    </location>
</feature>
<accession>H1KIE9</accession>
<feature type="compositionally biased region" description="Basic residues" evidence="1">
    <location>
        <begin position="186"/>
        <end position="202"/>
    </location>
</feature>
<dbReference type="Proteomes" id="UP000004382">
    <property type="component" value="Unassembled WGS sequence"/>
</dbReference>
<feature type="region of interest" description="Disordered" evidence="1">
    <location>
        <begin position="75"/>
        <end position="116"/>
    </location>
</feature>